<dbReference type="EMBL" id="WIUZ02000002">
    <property type="protein sequence ID" value="KAF9791306.1"/>
    <property type="molecule type" value="Genomic_DNA"/>
</dbReference>
<protein>
    <submittedName>
        <fullName evidence="1">Uncharacterized protein</fullName>
    </submittedName>
</protein>
<organism evidence="1 2">
    <name type="scientific">Thelephora terrestris</name>
    <dbReference type="NCBI Taxonomy" id="56493"/>
    <lineage>
        <taxon>Eukaryota</taxon>
        <taxon>Fungi</taxon>
        <taxon>Dikarya</taxon>
        <taxon>Basidiomycota</taxon>
        <taxon>Agaricomycotina</taxon>
        <taxon>Agaricomycetes</taxon>
        <taxon>Thelephorales</taxon>
        <taxon>Thelephoraceae</taxon>
        <taxon>Thelephora</taxon>
    </lineage>
</organism>
<evidence type="ECO:0000313" key="2">
    <source>
        <dbReference type="Proteomes" id="UP000736335"/>
    </source>
</evidence>
<comment type="caution">
    <text evidence="1">The sequence shown here is derived from an EMBL/GenBank/DDBJ whole genome shotgun (WGS) entry which is preliminary data.</text>
</comment>
<gene>
    <name evidence="1" type="ORF">BJ322DRAFT_1041037</name>
</gene>
<reference evidence="1" key="1">
    <citation type="journal article" date="2020" name="Nat. Commun.">
        <title>Large-scale genome sequencing of mycorrhizal fungi provides insights into the early evolution of symbiotic traits.</title>
        <authorList>
            <person name="Miyauchi S."/>
            <person name="Kiss E."/>
            <person name="Kuo A."/>
            <person name="Drula E."/>
            <person name="Kohler A."/>
            <person name="Sanchez-Garcia M."/>
            <person name="Morin E."/>
            <person name="Andreopoulos B."/>
            <person name="Barry K.W."/>
            <person name="Bonito G."/>
            <person name="Buee M."/>
            <person name="Carver A."/>
            <person name="Chen C."/>
            <person name="Cichocki N."/>
            <person name="Clum A."/>
            <person name="Culley D."/>
            <person name="Crous P.W."/>
            <person name="Fauchery L."/>
            <person name="Girlanda M."/>
            <person name="Hayes R.D."/>
            <person name="Keri Z."/>
            <person name="LaButti K."/>
            <person name="Lipzen A."/>
            <person name="Lombard V."/>
            <person name="Magnuson J."/>
            <person name="Maillard F."/>
            <person name="Murat C."/>
            <person name="Nolan M."/>
            <person name="Ohm R.A."/>
            <person name="Pangilinan J."/>
            <person name="Pereira M.F."/>
            <person name="Perotto S."/>
            <person name="Peter M."/>
            <person name="Pfister S."/>
            <person name="Riley R."/>
            <person name="Sitrit Y."/>
            <person name="Stielow J.B."/>
            <person name="Szollosi G."/>
            <person name="Zifcakova L."/>
            <person name="Stursova M."/>
            <person name="Spatafora J.W."/>
            <person name="Tedersoo L."/>
            <person name="Vaario L.M."/>
            <person name="Yamada A."/>
            <person name="Yan M."/>
            <person name="Wang P."/>
            <person name="Xu J."/>
            <person name="Bruns T."/>
            <person name="Baldrian P."/>
            <person name="Vilgalys R."/>
            <person name="Dunand C."/>
            <person name="Henrissat B."/>
            <person name="Grigoriev I.V."/>
            <person name="Hibbett D."/>
            <person name="Nagy L.G."/>
            <person name="Martin F.M."/>
        </authorList>
    </citation>
    <scope>NUCLEOTIDE SEQUENCE</scope>
    <source>
        <strain evidence="1">UH-Tt-Lm1</strain>
    </source>
</reference>
<dbReference type="AlphaFoldDB" id="A0A9P6HQ68"/>
<proteinExistence type="predicted"/>
<dbReference type="OrthoDB" id="3310209at2759"/>
<sequence length="218" mass="24829">MSPVHYLCSPRASNLTARVNALPHHIWYEADVHRIVAAELQARDKEDVEALVLLGRSLQVDKRQFPLHPPGNLATSGYVSYWFWDLRPALRGTSKVDNTERFCAHFLLSLNGDNHIPLYTAMFLRDISSKVRERTQLSVELDDIAFRIDSGLICGYVQFRTGCLRDVLDWVKEHASVWLIDSYGPVYFETNSSVIGHHTIKAWQAIIHAAVEQLTYPA</sequence>
<reference evidence="1" key="2">
    <citation type="submission" date="2020-11" db="EMBL/GenBank/DDBJ databases">
        <authorList>
            <consortium name="DOE Joint Genome Institute"/>
            <person name="Kuo A."/>
            <person name="Miyauchi S."/>
            <person name="Kiss E."/>
            <person name="Drula E."/>
            <person name="Kohler A."/>
            <person name="Sanchez-Garcia M."/>
            <person name="Andreopoulos B."/>
            <person name="Barry K.W."/>
            <person name="Bonito G."/>
            <person name="Buee M."/>
            <person name="Carver A."/>
            <person name="Chen C."/>
            <person name="Cichocki N."/>
            <person name="Clum A."/>
            <person name="Culley D."/>
            <person name="Crous P.W."/>
            <person name="Fauchery L."/>
            <person name="Girlanda M."/>
            <person name="Hayes R."/>
            <person name="Keri Z."/>
            <person name="Labutti K."/>
            <person name="Lipzen A."/>
            <person name="Lombard V."/>
            <person name="Magnuson J."/>
            <person name="Maillard F."/>
            <person name="Morin E."/>
            <person name="Murat C."/>
            <person name="Nolan M."/>
            <person name="Ohm R."/>
            <person name="Pangilinan J."/>
            <person name="Pereira M."/>
            <person name="Perotto S."/>
            <person name="Peter M."/>
            <person name="Riley R."/>
            <person name="Sitrit Y."/>
            <person name="Stielow B."/>
            <person name="Szollosi G."/>
            <person name="Zifcakova L."/>
            <person name="Stursova M."/>
            <person name="Spatafora J.W."/>
            <person name="Tedersoo L."/>
            <person name="Vaario L.-M."/>
            <person name="Yamada A."/>
            <person name="Yan M."/>
            <person name="Wang P."/>
            <person name="Xu J."/>
            <person name="Bruns T."/>
            <person name="Baldrian P."/>
            <person name="Vilgalys R."/>
            <person name="Henrissat B."/>
            <person name="Grigoriev I.V."/>
            <person name="Hibbett D."/>
            <person name="Nagy L.G."/>
            <person name="Martin F.M."/>
        </authorList>
    </citation>
    <scope>NUCLEOTIDE SEQUENCE</scope>
    <source>
        <strain evidence="1">UH-Tt-Lm1</strain>
    </source>
</reference>
<dbReference type="Proteomes" id="UP000736335">
    <property type="component" value="Unassembled WGS sequence"/>
</dbReference>
<evidence type="ECO:0000313" key="1">
    <source>
        <dbReference type="EMBL" id="KAF9791306.1"/>
    </source>
</evidence>
<name>A0A9P6HQ68_9AGAM</name>
<accession>A0A9P6HQ68</accession>
<keyword evidence="2" id="KW-1185">Reference proteome</keyword>